<comment type="caution">
    <text evidence="4">The sequence shown here is derived from an EMBL/GenBank/DDBJ whole genome shotgun (WGS) entry which is preliminary data.</text>
</comment>
<dbReference type="InterPro" id="IPR008965">
    <property type="entry name" value="CBM2/CBM3_carb-bd_dom_sf"/>
</dbReference>
<keyword evidence="5" id="KW-1185">Reference proteome</keyword>
<feature type="region of interest" description="Disordered" evidence="1">
    <location>
        <begin position="42"/>
        <end position="94"/>
    </location>
</feature>
<name>A0ABP4VWL2_9ACTN</name>
<keyword evidence="2" id="KW-0732">Signal</keyword>
<dbReference type="SUPFAM" id="SSF49384">
    <property type="entry name" value="Carbohydrate-binding domain"/>
    <property type="match status" value="1"/>
</dbReference>
<evidence type="ECO:0000313" key="4">
    <source>
        <dbReference type="EMBL" id="GAA1737140.1"/>
    </source>
</evidence>
<gene>
    <name evidence="4" type="ORF">GCM10009681_04660</name>
</gene>
<feature type="signal peptide" evidence="2">
    <location>
        <begin position="1"/>
        <end position="32"/>
    </location>
</feature>
<dbReference type="EMBL" id="BAAALS010000002">
    <property type="protein sequence ID" value="GAA1737140.1"/>
    <property type="molecule type" value="Genomic_DNA"/>
</dbReference>
<dbReference type="Proteomes" id="UP001500655">
    <property type="component" value="Unassembled WGS sequence"/>
</dbReference>
<dbReference type="InterPro" id="IPR012291">
    <property type="entry name" value="CBM2_carb-bd_dom_sf"/>
</dbReference>
<protein>
    <recommendedName>
        <fullName evidence="3">CBM2 domain-containing protein</fullName>
    </recommendedName>
</protein>
<accession>A0ABP4VWL2</accession>
<evidence type="ECO:0000259" key="3">
    <source>
        <dbReference type="PROSITE" id="PS51173"/>
    </source>
</evidence>
<dbReference type="Gene3D" id="2.60.40.290">
    <property type="match status" value="1"/>
</dbReference>
<feature type="domain" description="CBM2" evidence="3">
    <location>
        <begin position="312"/>
        <end position="413"/>
    </location>
</feature>
<feature type="compositionally biased region" description="Low complexity" evidence="1">
    <location>
        <begin position="42"/>
        <end position="55"/>
    </location>
</feature>
<dbReference type="Pfam" id="PF00553">
    <property type="entry name" value="CBM_2"/>
    <property type="match status" value="1"/>
</dbReference>
<evidence type="ECO:0000256" key="2">
    <source>
        <dbReference type="SAM" id="SignalP"/>
    </source>
</evidence>
<dbReference type="PROSITE" id="PS51173">
    <property type="entry name" value="CBM2"/>
    <property type="match status" value="1"/>
</dbReference>
<dbReference type="RefSeq" id="WP_344076235.1">
    <property type="nucleotide sequence ID" value="NZ_BAAALS010000002.1"/>
</dbReference>
<evidence type="ECO:0000256" key="1">
    <source>
        <dbReference type="SAM" id="MobiDB-lite"/>
    </source>
</evidence>
<feature type="chain" id="PRO_5045157936" description="CBM2 domain-containing protein" evidence="2">
    <location>
        <begin position="33"/>
        <end position="423"/>
    </location>
</feature>
<sequence>MRQGIPSSLRSIAGRVTVAAALAASVSLISLAAPATASPAAAPEATAAPRPDAPASNRQVPGRVHKVEGKARTGATRPGSARKSSTSEYPLPMPSWSNDMHRNFGVAFTGTNTGVVATHSVNIDGDPHPDDFVYAPTTYPGSGSCIEMVTVYRSGLFISPFDWCGGGWQTGTEVTPSFQTNYIRSSAYSVKIEKTNATTNQWTAYLYNYTTSAWDTFYVSSGTNTSAEGWDIFEVYTWWDPATTEGYYCDNTDGYEFTASDIDLKVGGVWVDASSSNTDQNLFSWGTDGATYGCPDLQFQWNSAASYTVTNPVTAPATCTVDYVPSSWGNGFTANLSLTNSVALSGWSLAFTFAGNQAITNAWNANYQQTGQNVTLTNQTHNGTVAANTPVQFGFQGTYSGTNTDPTTATLTSGGSQYTCSVV</sequence>
<reference evidence="5" key="1">
    <citation type="journal article" date="2019" name="Int. J. Syst. Evol. Microbiol.">
        <title>The Global Catalogue of Microorganisms (GCM) 10K type strain sequencing project: providing services to taxonomists for standard genome sequencing and annotation.</title>
        <authorList>
            <consortium name="The Broad Institute Genomics Platform"/>
            <consortium name="The Broad Institute Genome Sequencing Center for Infectious Disease"/>
            <person name="Wu L."/>
            <person name="Ma J."/>
        </authorList>
    </citation>
    <scope>NUCLEOTIDE SEQUENCE [LARGE SCALE GENOMIC DNA]</scope>
    <source>
        <strain evidence="5">JCM 13249</strain>
    </source>
</reference>
<dbReference type="SMART" id="SM00637">
    <property type="entry name" value="CBD_II"/>
    <property type="match status" value="1"/>
</dbReference>
<organism evidence="4 5">
    <name type="scientific">Luedemannella helvata</name>
    <dbReference type="NCBI Taxonomy" id="349315"/>
    <lineage>
        <taxon>Bacteria</taxon>
        <taxon>Bacillati</taxon>
        <taxon>Actinomycetota</taxon>
        <taxon>Actinomycetes</taxon>
        <taxon>Micromonosporales</taxon>
        <taxon>Micromonosporaceae</taxon>
        <taxon>Luedemannella</taxon>
    </lineage>
</organism>
<evidence type="ECO:0000313" key="5">
    <source>
        <dbReference type="Proteomes" id="UP001500655"/>
    </source>
</evidence>
<dbReference type="InterPro" id="IPR001919">
    <property type="entry name" value="CBD2"/>
</dbReference>
<proteinExistence type="predicted"/>